<dbReference type="InterPro" id="IPR001789">
    <property type="entry name" value="Sig_transdc_resp-reg_receiver"/>
</dbReference>
<name>A0A286UUV8_9AGAM</name>
<dbReference type="STRING" id="2282107.A0A286UUV8"/>
<evidence type="ECO:0000313" key="7">
    <source>
        <dbReference type="Proteomes" id="UP000217199"/>
    </source>
</evidence>
<reference evidence="6 7" key="1">
    <citation type="journal article" date="2017" name="Mol. Ecol.">
        <title>Comparative and population genomic landscape of Phellinus noxius: A hypervariable fungus causing root rot in trees.</title>
        <authorList>
            <person name="Chung C.L."/>
            <person name="Lee T.J."/>
            <person name="Akiba M."/>
            <person name="Lee H.H."/>
            <person name="Kuo T.H."/>
            <person name="Liu D."/>
            <person name="Ke H.M."/>
            <person name="Yokoi T."/>
            <person name="Roa M.B."/>
            <person name="Lu M.J."/>
            <person name="Chang Y.Y."/>
            <person name="Ann P.J."/>
            <person name="Tsai J.N."/>
            <person name="Chen C.Y."/>
            <person name="Tzean S.S."/>
            <person name="Ota Y."/>
            <person name="Hattori T."/>
            <person name="Sahashi N."/>
            <person name="Liou R.F."/>
            <person name="Kikuchi T."/>
            <person name="Tsai I.J."/>
        </authorList>
    </citation>
    <scope>NUCLEOTIDE SEQUENCE [LARGE SCALE GENOMIC DNA]</scope>
    <source>
        <strain evidence="6 7">FFPRI411160</strain>
    </source>
</reference>
<feature type="compositionally biased region" description="Low complexity" evidence="3">
    <location>
        <begin position="230"/>
        <end position="239"/>
    </location>
</feature>
<feature type="region of interest" description="Disordered" evidence="3">
    <location>
        <begin position="142"/>
        <end position="265"/>
    </location>
</feature>
<dbReference type="InterPro" id="IPR035965">
    <property type="entry name" value="PAS-like_dom_sf"/>
</dbReference>
<dbReference type="OrthoDB" id="60033at2759"/>
<accession>A0A286UUV8</accession>
<dbReference type="Pfam" id="PF08448">
    <property type="entry name" value="PAS_4"/>
    <property type="match status" value="1"/>
</dbReference>
<dbReference type="SUPFAM" id="SSF52172">
    <property type="entry name" value="CheY-like"/>
    <property type="match status" value="2"/>
</dbReference>
<dbReference type="InterPro" id="IPR005467">
    <property type="entry name" value="His_kinase_dom"/>
</dbReference>
<dbReference type="EMBL" id="NBII01000001">
    <property type="protein sequence ID" value="PAV23344.1"/>
    <property type="molecule type" value="Genomic_DNA"/>
</dbReference>
<keyword evidence="6" id="KW-0418">Kinase</keyword>
<dbReference type="PROSITE" id="PS50109">
    <property type="entry name" value="HIS_KIN"/>
    <property type="match status" value="2"/>
</dbReference>
<dbReference type="Gene3D" id="3.30.450.20">
    <property type="entry name" value="PAS domain"/>
    <property type="match status" value="1"/>
</dbReference>
<dbReference type="PANTHER" id="PTHR43547">
    <property type="entry name" value="TWO-COMPONENT HISTIDINE KINASE"/>
    <property type="match status" value="1"/>
</dbReference>
<dbReference type="Gene3D" id="3.30.565.10">
    <property type="entry name" value="Histidine kinase-like ATPase, C-terminal domain"/>
    <property type="match status" value="2"/>
</dbReference>
<dbReference type="InParanoid" id="A0A286UUV8"/>
<dbReference type="InterPro" id="IPR036890">
    <property type="entry name" value="HATPase_C_sf"/>
</dbReference>
<dbReference type="PANTHER" id="PTHR43547:SF2">
    <property type="entry name" value="HYBRID SIGNAL TRANSDUCTION HISTIDINE KINASE C"/>
    <property type="match status" value="1"/>
</dbReference>
<dbReference type="GO" id="GO:0000155">
    <property type="term" value="F:phosphorelay sensor kinase activity"/>
    <property type="evidence" value="ECO:0007669"/>
    <property type="project" value="InterPro"/>
</dbReference>
<feature type="compositionally biased region" description="Polar residues" evidence="3">
    <location>
        <begin position="218"/>
        <end position="229"/>
    </location>
</feature>
<feature type="region of interest" description="Disordered" evidence="3">
    <location>
        <begin position="1018"/>
        <end position="1041"/>
    </location>
</feature>
<feature type="domain" description="Response regulatory" evidence="5">
    <location>
        <begin position="1053"/>
        <end position="1168"/>
    </location>
</feature>
<evidence type="ECO:0000256" key="1">
    <source>
        <dbReference type="ARBA" id="ARBA00022553"/>
    </source>
</evidence>
<dbReference type="InterPro" id="IPR011006">
    <property type="entry name" value="CheY-like_superfamily"/>
</dbReference>
<dbReference type="Proteomes" id="UP000217199">
    <property type="component" value="Unassembled WGS sequence"/>
</dbReference>
<organism evidence="6 7">
    <name type="scientific">Pyrrhoderma noxium</name>
    <dbReference type="NCBI Taxonomy" id="2282107"/>
    <lineage>
        <taxon>Eukaryota</taxon>
        <taxon>Fungi</taxon>
        <taxon>Dikarya</taxon>
        <taxon>Basidiomycota</taxon>
        <taxon>Agaricomycotina</taxon>
        <taxon>Agaricomycetes</taxon>
        <taxon>Hymenochaetales</taxon>
        <taxon>Hymenochaetaceae</taxon>
        <taxon>Pyrrhoderma</taxon>
    </lineage>
</organism>
<dbReference type="InterPro" id="IPR003661">
    <property type="entry name" value="HisK_dim/P_dom"/>
</dbReference>
<dbReference type="SUPFAM" id="SSF55785">
    <property type="entry name" value="PYP-like sensor domain (PAS domain)"/>
    <property type="match status" value="1"/>
</dbReference>
<dbReference type="InterPro" id="IPR000014">
    <property type="entry name" value="PAS"/>
</dbReference>
<feature type="domain" description="Histidine kinase" evidence="4">
    <location>
        <begin position="763"/>
        <end position="984"/>
    </location>
</feature>
<keyword evidence="1 2" id="KW-0597">Phosphoprotein</keyword>
<evidence type="ECO:0000259" key="5">
    <source>
        <dbReference type="PROSITE" id="PS50110"/>
    </source>
</evidence>
<feature type="modified residue" description="4-aspartylphosphate" evidence="2">
    <location>
        <position position="1717"/>
    </location>
</feature>
<dbReference type="PROSITE" id="PS50110">
    <property type="entry name" value="RESPONSE_REGULATORY"/>
    <property type="match status" value="2"/>
</dbReference>
<dbReference type="InterPro" id="IPR003594">
    <property type="entry name" value="HATPase_dom"/>
</dbReference>
<feature type="region of interest" description="Disordered" evidence="3">
    <location>
        <begin position="522"/>
        <end position="544"/>
    </location>
</feature>
<evidence type="ECO:0000256" key="2">
    <source>
        <dbReference type="PROSITE-ProRule" id="PRU00169"/>
    </source>
</evidence>
<sequence length="1799" mass="197155">MTASSSLTSLSGLPYIQFLAAYPHPAFILPGSPSFGSAAPSLTPIFSNESFRALLLGPDADTAEVGPAFLKSLDSTEAAKCLSMWLDSTCSFTTPEQLKARSETLDIELRISWLPPESPKVRLVLSQTTLSDYIICTSTPRDPPLVRYVPPPEPPRTKQPASPSLGRAGRTMRLPDFPLTPVQMHSNPASLDKEKFATLMRTPTNSRRSSRSPDNPSVIRSPSNSPKTLSSNGSNKSSSATGTPAIPPTALPSHDPSSPTFVPQPTGAMRKVIEAYDWTNTPLGPRSEWGQSLTGIVDYMLAHPLPIAVWWGTELVLLYNDAYREVAGHKHPQIFAEHGAVSWAELWERIGPEVNNVYNGIAVARRDDLCFLNKMTEAKLPEETYHSWQWVPIILDGVVKGFLNGTYETTTKVITERRMNFLRELTSNLGFVRTTAEFTDVVLSTLGSFTIDCPFAALYSVSVTEYNRTPTTSRPRTSYIDTPADAPPLNIDLKLAGTVGVPPNHPSVPSIVNLSLDPLTLKPSPSVRPSRGTTSSPVPTLHSYRSHDSVTTALPKTGAGTGVESPIIYADSGTPSGDATSYVSLPGRAGTPSSVPRAGTPGSSSISGASLPAVVNARETGSSTHSPQSTSAIGGAACSSIPEHAAPWPFAEAFATRRAVHVPALADYVVEGFDSSRGWGEPAREAVVIPITVDSNRSDYPAAMLVIGLNSRRPYDEDYAGYIDLLRAGLGAQLTAVKGREADLIRAEHLSQLDSAKTAFFSNASHELRTPLTLISGPLQDALASLPDSRAKDSLKMAARNVTRLSRLVDSLMDFSKLAANRLEGRFRPVVLGEYSADLASLFRSVIEKSRIEYIVDCDSTDKRTTYIDPDFWEKIVFNLIGNAFKYTLRGSIRVSLEYDADHAYFHVKDTGVGIPQSDIDKIFDRFHRVDAISRSHEGTGIGLALTKELTKLHGGTLSVTSATAEELPDDHGSKFTVTIPLGSNHLPAAHIVQADPELPQYRPYARGILDEVTQWAVRHPDERTPSESSDSGGSSEGSRMDPSTLFFVKSDVILLVDDNADMRRYIKSLFIPYCQVVEASNGQEALHLLDEVKPNLILSDVMMPVLDGYGLISHVRQRPDTRLTPIILVTAKESEEARVEGLLSGADDYMSKPFTGKELIARVHLQMQLGKRRTELETKFMERTREIQLLSDLSPVGICRADADRHILYVNDRWFEISGLCSDGSLDSCLRFDCVQEEDQQVAKDLWDAAFESTKSSSMETRFKNGTYAKWSLQPLRTEDGGLSGVISTITDVSDQRLFEAARLQHAQEREALARKRAEEAEERRKEADERRRGQELLIDVTSHELRQPVSAILNCSSLVRANLAGHRDELGRFLTQKEPFKPSESLLRAIDEDLEALDAIYQCGLAQERIANDVLSLSRIQLQILSIHPVEFDLIAEAQRIVSIFRNELKMKRINLDLIFGDNFKTLNITRVRSDKSRCGQVITNLLSNGIKFTDTSTGKRDITVIVDISRRAPAPDGPCIPPSKLDGLTEEDEIPVDPNVPTKVYLYVAVKDSGPGLKPDDLALLFKRFQQGSNSHNVFGGSGLGLFVSRKLCDLMGGRIDVDSTYGNGATFRFFVEAMTASPTNKDAEHPLDSGESGENLSVAASVADVHLKIPLHILITEDNLINQTVLNRQLVKAGCSTVLANNGLQAIKKIKELANSKGSRKVFDAILMDCEMPVMDGLTAVREIRRMEESGELPVRSRVFALTGNAREGQVESAREAGMDEVIIKPYRLDELLNKIQGMIKEACPTDMDMT</sequence>
<evidence type="ECO:0000256" key="3">
    <source>
        <dbReference type="SAM" id="MobiDB-lite"/>
    </source>
</evidence>
<dbReference type="InterPro" id="IPR013656">
    <property type="entry name" value="PAS_4"/>
</dbReference>
<feature type="domain" description="Histidine kinase" evidence="4">
    <location>
        <begin position="1342"/>
        <end position="1623"/>
    </location>
</feature>
<dbReference type="CDD" id="cd00082">
    <property type="entry name" value="HisKA"/>
    <property type="match status" value="2"/>
</dbReference>
<dbReference type="Gene3D" id="1.10.287.130">
    <property type="match status" value="2"/>
</dbReference>
<evidence type="ECO:0000259" key="4">
    <source>
        <dbReference type="PROSITE" id="PS50109"/>
    </source>
</evidence>
<dbReference type="SMART" id="SM00448">
    <property type="entry name" value="REC"/>
    <property type="match status" value="2"/>
</dbReference>
<dbReference type="CDD" id="cd17546">
    <property type="entry name" value="REC_hyHK_CKI1_RcsC-like"/>
    <property type="match status" value="1"/>
</dbReference>
<keyword evidence="7" id="KW-1185">Reference proteome</keyword>
<protein>
    <submittedName>
        <fullName evidence="6">Multi-sensor signal transduction histidine kinase</fullName>
    </submittedName>
</protein>
<feature type="compositionally biased region" description="Low complexity" evidence="3">
    <location>
        <begin position="1027"/>
        <end position="1038"/>
    </location>
</feature>
<keyword evidence="6" id="KW-0808">Transferase</keyword>
<dbReference type="PRINTS" id="PR00344">
    <property type="entry name" value="BCTRLSENSOR"/>
</dbReference>
<dbReference type="SMART" id="SM00388">
    <property type="entry name" value="HisKA"/>
    <property type="match status" value="2"/>
</dbReference>
<dbReference type="SMART" id="SM00387">
    <property type="entry name" value="HATPase_c"/>
    <property type="match status" value="2"/>
</dbReference>
<feature type="modified residue" description="4-aspartylphosphate" evidence="2">
    <location>
        <position position="1101"/>
    </location>
</feature>
<dbReference type="InterPro" id="IPR036097">
    <property type="entry name" value="HisK_dim/P_sf"/>
</dbReference>
<gene>
    <name evidence="6" type="ORF">PNOK_0041200</name>
</gene>
<dbReference type="InterPro" id="IPR004358">
    <property type="entry name" value="Sig_transdc_His_kin-like_C"/>
</dbReference>
<dbReference type="Gene3D" id="3.40.50.2300">
    <property type="match status" value="2"/>
</dbReference>
<dbReference type="Pfam" id="PF02518">
    <property type="entry name" value="HATPase_c"/>
    <property type="match status" value="2"/>
</dbReference>
<evidence type="ECO:0000313" key="6">
    <source>
        <dbReference type="EMBL" id="PAV23344.1"/>
    </source>
</evidence>
<dbReference type="SUPFAM" id="SSF55874">
    <property type="entry name" value="ATPase domain of HSP90 chaperone/DNA topoisomerase II/histidine kinase"/>
    <property type="match status" value="2"/>
</dbReference>
<dbReference type="CDD" id="cd00130">
    <property type="entry name" value="PAS"/>
    <property type="match status" value="1"/>
</dbReference>
<dbReference type="Pfam" id="PF00512">
    <property type="entry name" value="HisKA"/>
    <property type="match status" value="1"/>
</dbReference>
<dbReference type="NCBIfam" id="TIGR00229">
    <property type="entry name" value="sensory_box"/>
    <property type="match status" value="1"/>
</dbReference>
<feature type="region of interest" description="Disordered" evidence="3">
    <location>
        <begin position="1315"/>
        <end position="1334"/>
    </location>
</feature>
<dbReference type="SUPFAM" id="SSF47384">
    <property type="entry name" value="Homodimeric domain of signal transducing histidine kinase"/>
    <property type="match status" value="2"/>
</dbReference>
<feature type="compositionally biased region" description="Low complexity" evidence="3">
    <location>
        <begin position="201"/>
        <end position="217"/>
    </location>
</feature>
<comment type="caution">
    <text evidence="6">The sequence shown here is derived from an EMBL/GenBank/DDBJ whole genome shotgun (WGS) entry which is preliminary data.</text>
</comment>
<dbReference type="Pfam" id="PF00072">
    <property type="entry name" value="Response_reg"/>
    <property type="match status" value="2"/>
</dbReference>
<feature type="region of interest" description="Disordered" evidence="3">
    <location>
        <begin position="586"/>
        <end position="609"/>
    </location>
</feature>
<feature type="domain" description="Response regulatory" evidence="5">
    <location>
        <begin position="1660"/>
        <end position="1788"/>
    </location>
</feature>
<proteinExistence type="predicted"/>